<dbReference type="PANTHER" id="PTHR31071:SF2">
    <property type="entry name" value="ACTIN CYTOSKELETON-REGULATORY COMPLEX PAN-LIKE PROTEIN"/>
    <property type="match status" value="1"/>
</dbReference>
<reference evidence="3 4" key="1">
    <citation type="submission" date="2023-10" db="EMBL/GenBank/DDBJ databases">
        <title>Chromosome-scale genome assembly provides insights into flower coloration mechanisms of Canna indica.</title>
        <authorList>
            <person name="Li C."/>
        </authorList>
    </citation>
    <scope>NUCLEOTIDE SEQUENCE [LARGE SCALE GENOMIC DNA]</scope>
    <source>
        <tissue evidence="3">Flower</tissue>
    </source>
</reference>
<accession>A0AAQ3QRP6</accession>
<keyword evidence="4" id="KW-1185">Reference proteome</keyword>
<name>A0AAQ3QRP6_9LILI</name>
<feature type="coiled-coil region" evidence="1">
    <location>
        <begin position="213"/>
        <end position="247"/>
    </location>
</feature>
<dbReference type="PANTHER" id="PTHR31071">
    <property type="entry name" value="GB|AAF24581.1"/>
    <property type="match status" value="1"/>
</dbReference>
<dbReference type="EMBL" id="CP136897">
    <property type="protein sequence ID" value="WOL18105.1"/>
    <property type="molecule type" value="Genomic_DNA"/>
</dbReference>
<feature type="region of interest" description="Disordered" evidence="2">
    <location>
        <begin position="573"/>
        <end position="640"/>
    </location>
</feature>
<feature type="coiled-coil region" evidence="1">
    <location>
        <begin position="309"/>
        <end position="357"/>
    </location>
</feature>
<dbReference type="Proteomes" id="UP001327560">
    <property type="component" value="Chromosome 8"/>
</dbReference>
<protein>
    <submittedName>
        <fullName evidence="3">Uncharacterized protein</fullName>
    </submittedName>
</protein>
<evidence type="ECO:0000256" key="2">
    <source>
        <dbReference type="SAM" id="MobiDB-lite"/>
    </source>
</evidence>
<sequence length="685" mass="76587">MAPSAARSKLRASAPAIRSSTRAPASDLLCRRSRRLRRGCRVKDPRLLARALLVPGSKIRDADWCPQASRKLAADGAGRQKGKGGDELAAPRVALARRLAAALWYLRPSEVSGARSNAVVGFPKPGRISNDSIYSTIGLHVSTENVLASPILAHHLKNGILQKFEASSSLPFYATEKATKWDPGCSNVLEDVCQFYGHLKLLEDQQVNTVSVMSALQLELEQARKYINELESERQSAKKRLDHFLKRLAEEKASWRSREHEKVCNVVEHIKDDLRKERKNRKWLEVVNAKLVSELAEAKLSAKKCLQSYEKERKARQLMEEVCDDLAKEIGEDKAEVEALKRESMRMRDEVDEERRMLQMAEVWREERVQMKLVDAKLMLEEKYVQLCNLKKDIEAFLRVQSGAGLNLAAVKEAEMLNGAASSVKVQDIELSYQPPASEDIFSIFEELQPREDTHEREIEQCYGYSPDHISKMHTVSPETDIFLQNSAGCANRRVNIDGDAEDDSGWETISQVEEQASCNSPEVCAPSVSGIYQESCVSVGGAYLDGQIDDGKLNGEISEVCSTATRQSRKKVSSIGRFWRTSRPSNGHKKNSSAELSNGRLSSCRRSNVTQNSDAKNGEVVLSSPSVGQHSPDSLNPHITRGMKGCVEWPRGVHKHSLKAKLLEARMESRKIQLLQSTKQKELT</sequence>
<gene>
    <name evidence="3" type="ORF">Cni_G26898</name>
</gene>
<feature type="compositionally biased region" description="Polar residues" evidence="2">
    <location>
        <begin position="594"/>
        <end position="616"/>
    </location>
</feature>
<keyword evidence="1" id="KW-0175">Coiled coil</keyword>
<feature type="compositionally biased region" description="Polar residues" evidence="2">
    <location>
        <begin position="624"/>
        <end position="635"/>
    </location>
</feature>
<evidence type="ECO:0000313" key="3">
    <source>
        <dbReference type="EMBL" id="WOL18105.1"/>
    </source>
</evidence>
<organism evidence="3 4">
    <name type="scientific">Canna indica</name>
    <name type="common">Indian-shot</name>
    <dbReference type="NCBI Taxonomy" id="4628"/>
    <lineage>
        <taxon>Eukaryota</taxon>
        <taxon>Viridiplantae</taxon>
        <taxon>Streptophyta</taxon>
        <taxon>Embryophyta</taxon>
        <taxon>Tracheophyta</taxon>
        <taxon>Spermatophyta</taxon>
        <taxon>Magnoliopsida</taxon>
        <taxon>Liliopsida</taxon>
        <taxon>Zingiberales</taxon>
        <taxon>Cannaceae</taxon>
        <taxon>Canna</taxon>
    </lineage>
</organism>
<evidence type="ECO:0000313" key="4">
    <source>
        <dbReference type="Proteomes" id="UP001327560"/>
    </source>
</evidence>
<evidence type="ECO:0000256" key="1">
    <source>
        <dbReference type="SAM" id="Coils"/>
    </source>
</evidence>
<dbReference type="InterPro" id="IPR043424">
    <property type="entry name" value="BLT-like"/>
</dbReference>
<proteinExistence type="predicted"/>
<dbReference type="AlphaFoldDB" id="A0AAQ3QRP6"/>